<comment type="caution">
    <text evidence="3">The sequence shown here is derived from an EMBL/GenBank/DDBJ whole genome shotgun (WGS) entry which is preliminary data.</text>
</comment>
<accession>A0ABQ8F623</accession>
<feature type="chain" id="PRO_5046104481" evidence="2">
    <location>
        <begin position="19"/>
        <end position="383"/>
    </location>
</feature>
<dbReference type="EMBL" id="JAFCIX010000366">
    <property type="protein sequence ID" value="KAH6592857.1"/>
    <property type="molecule type" value="Genomic_DNA"/>
</dbReference>
<evidence type="ECO:0000256" key="2">
    <source>
        <dbReference type="SAM" id="SignalP"/>
    </source>
</evidence>
<organism evidence="3 4">
    <name type="scientific">Batrachochytrium salamandrivorans</name>
    <dbReference type="NCBI Taxonomy" id="1357716"/>
    <lineage>
        <taxon>Eukaryota</taxon>
        <taxon>Fungi</taxon>
        <taxon>Fungi incertae sedis</taxon>
        <taxon>Chytridiomycota</taxon>
        <taxon>Chytridiomycota incertae sedis</taxon>
        <taxon>Chytridiomycetes</taxon>
        <taxon>Rhizophydiales</taxon>
        <taxon>Rhizophydiales incertae sedis</taxon>
        <taxon>Batrachochytrium</taxon>
    </lineage>
</organism>
<keyword evidence="4" id="KW-1185">Reference proteome</keyword>
<feature type="signal peptide" evidence="2">
    <location>
        <begin position="1"/>
        <end position="18"/>
    </location>
</feature>
<feature type="region of interest" description="Disordered" evidence="1">
    <location>
        <begin position="43"/>
        <end position="76"/>
    </location>
</feature>
<protein>
    <submittedName>
        <fullName evidence="3">Uncharacterized protein</fullName>
    </submittedName>
</protein>
<feature type="compositionally biased region" description="Polar residues" evidence="1">
    <location>
        <begin position="67"/>
        <end position="76"/>
    </location>
</feature>
<evidence type="ECO:0000256" key="1">
    <source>
        <dbReference type="SAM" id="MobiDB-lite"/>
    </source>
</evidence>
<sequence length="383" mass="42959">MKFSTGVILSILSANVFAIEHLNGAHSGSLLARRAVVADTDGPFLQKRNNGEEQEEQEEQAKPKVSSDPNPDSSQKPYVYVKDTFDFYKNYKPGDSTQEGRTDFPVYVLTQDDKGKGARKKGYTGLGSGRGKSRFANAFGESSSRVLGSIKNRLSREKPEVGLIDTKQSALDASNRVVDHFGGRVGIAIGGEVYAMLKHAEKTSQGYQGLYKNPKTSPFRLELPPSTSDVLKQKYNGLQDNVQRHIQSHISDIKFAIEHITDRPKHVIYWLDQLMTQTDDFFMGIFKMKNVYPEWLKELGISDNVYLKGLEMHTKDAEEYKHSLSNRFGTIKKMVENHRENSKKSRLLKSLSSVMGSKGRLGIKTKSSKDGALLENVELEEDE</sequence>
<proteinExistence type="predicted"/>
<reference evidence="3 4" key="1">
    <citation type="submission" date="2021-02" db="EMBL/GenBank/DDBJ databases">
        <title>Variation within the Batrachochytrium salamandrivorans European outbreak.</title>
        <authorList>
            <person name="Kelly M."/>
            <person name="Pasmans F."/>
            <person name="Shea T.P."/>
            <person name="Munoz J.F."/>
            <person name="Carranza S."/>
            <person name="Cuomo C.A."/>
            <person name="Martel A."/>
        </authorList>
    </citation>
    <scope>NUCLEOTIDE SEQUENCE [LARGE SCALE GENOMIC DNA]</scope>
    <source>
        <strain evidence="3 4">AMFP18/2</strain>
    </source>
</reference>
<gene>
    <name evidence="3" type="ORF">BASA50_007785</name>
</gene>
<keyword evidence="2" id="KW-0732">Signal</keyword>
<evidence type="ECO:0000313" key="3">
    <source>
        <dbReference type="EMBL" id="KAH6592857.1"/>
    </source>
</evidence>
<dbReference type="Proteomes" id="UP001648503">
    <property type="component" value="Unassembled WGS sequence"/>
</dbReference>
<name>A0ABQ8F623_9FUNG</name>
<evidence type="ECO:0000313" key="4">
    <source>
        <dbReference type="Proteomes" id="UP001648503"/>
    </source>
</evidence>